<protein>
    <submittedName>
        <fullName evidence="1">Uncharacterized protein</fullName>
    </submittedName>
</protein>
<evidence type="ECO:0000313" key="2">
    <source>
        <dbReference type="Proteomes" id="UP001187192"/>
    </source>
</evidence>
<keyword evidence="2" id="KW-1185">Reference proteome</keyword>
<organism evidence="1 2">
    <name type="scientific">Ficus carica</name>
    <name type="common">Common fig</name>
    <dbReference type="NCBI Taxonomy" id="3494"/>
    <lineage>
        <taxon>Eukaryota</taxon>
        <taxon>Viridiplantae</taxon>
        <taxon>Streptophyta</taxon>
        <taxon>Embryophyta</taxon>
        <taxon>Tracheophyta</taxon>
        <taxon>Spermatophyta</taxon>
        <taxon>Magnoliopsida</taxon>
        <taxon>eudicotyledons</taxon>
        <taxon>Gunneridae</taxon>
        <taxon>Pentapetalae</taxon>
        <taxon>rosids</taxon>
        <taxon>fabids</taxon>
        <taxon>Rosales</taxon>
        <taxon>Moraceae</taxon>
        <taxon>Ficeae</taxon>
        <taxon>Ficus</taxon>
    </lineage>
</organism>
<sequence>MSADMWGGAMEDTSHGLWLCRGLGVSGKCRHFGSLFSMKSRELIGLGVLARDENGMVLGAVARRMLLGLSLLTLVNAWPSKRVYGSLGFSSWILETDALNVVHSIDDPAHRSVEANVIDDIRDVLFSHKGCVFVKANLLSRI</sequence>
<dbReference type="Proteomes" id="UP001187192">
    <property type="component" value="Unassembled WGS sequence"/>
</dbReference>
<name>A0AA88D0C6_FICCA</name>
<accession>A0AA88D0C6</accession>
<dbReference type="EMBL" id="BTGU01000009">
    <property type="protein sequence ID" value="GMN38980.1"/>
    <property type="molecule type" value="Genomic_DNA"/>
</dbReference>
<proteinExistence type="predicted"/>
<comment type="caution">
    <text evidence="1">The sequence shown here is derived from an EMBL/GenBank/DDBJ whole genome shotgun (WGS) entry which is preliminary data.</text>
</comment>
<dbReference type="AlphaFoldDB" id="A0AA88D0C6"/>
<gene>
    <name evidence="1" type="ORF">TIFTF001_008208</name>
</gene>
<reference evidence="1" key="1">
    <citation type="submission" date="2023-07" db="EMBL/GenBank/DDBJ databases">
        <title>draft genome sequence of fig (Ficus carica).</title>
        <authorList>
            <person name="Takahashi T."/>
            <person name="Nishimura K."/>
        </authorList>
    </citation>
    <scope>NUCLEOTIDE SEQUENCE</scope>
</reference>
<evidence type="ECO:0000313" key="1">
    <source>
        <dbReference type="EMBL" id="GMN38980.1"/>
    </source>
</evidence>